<protein>
    <submittedName>
        <fullName evidence="1">Uncharacterized protein</fullName>
    </submittedName>
</protein>
<name>A0A0F7L752_9VIRU</name>
<reference evidence="1" key="2">
    <citation type="submission" date="2015-03" db="EMBL/GenBank/DDBJ databases">
        <authorList>
            <person name="Chow C.-E.T."/>
            <person name="Winget D.M."/>
            <person name="White R.A.III."/>
            <person name="Hallam S.J."/>
            <person name="Suttle C.A."/>
        </authorList>
    </citation>
    <scope>NUCLEOTIDE SEQUENCE</scope>
    <source>
        <strain evidence="1">Anoxic2_3</strain>
    </source>
</reference>
<reference evidence="1" key="1">
    <citation type="journal article" date="2015" name="Front. Microbiol.">
        <title>Combining genomic sequencing methods to explore viral diversity and reveal potential virus-host interactions.</title>
        <authorList>
            <person name="Chow C.E."/>
            <person name="Winget D.M."/>
            <person name="White R.A.III."/>
            <person name="Hallam S.J."/>
            <person name="Suttle C.A."/>
        </authorList>
    </citation>
    <scope>NUCLEOTIDE SEQUENCE</scope>
    <source>
        <strain evidence="1">Anoxic2_3</strain>
    </source>
</reference>
<organism evidence="1">
    <name type="scientific">uncultured marine virus</name>
    <dbReference type="NCBI Taxonomy" id="186617"/>
    <lineage>
        <taxon>Viruses</taxon>
        <taxon>environmental samples</taxon>
    </lineage>
</organism>
<proteinExistence type="predicted"/>
<dbReference type="EMBL" id="KR029587">
    <property type="protein sequence ID" value="AKH46856.1"/>
    <property type="molecule type" value="Genomic_DNA"/>
</dbReference>
<accession>A0A0F7L752</accession>
<sequence length="77" mass="8662">MAYIEFSAVNPTRLHNTDGKVNSMAPKRHPPNLTAYSAAVTERHQCYVFTGRQRSECYLYIVSGPRSEICISRVVGD</sequence>
<evidence type="ECO:0000313" key="1">
    <source>
        <dbReference type="EMBL" id="AKH46856.1"/>
    </source>
</evidence>